<evidence type="ECO:0000256" key="2">
    <source>
        <dbReference type="ARBA" id="ARBA00004818"/>
    </source>
</evidence>
<dbReference type="SUPFAM" id="SSF56784">
    <property type="entry name" value="HAD-like"/>
    <property type="match status" value="1"/>
</dbReference>
<sequence>MKKLVLFDLDGTLVNAGGCGRRALIKAFEELYGVTPEFDTALIAGRTDIDNLSLVYGLIKKGKKPTAAELKKLKAKYLELLPVEVNASVRCKKYDLMPGVEKFLKLLSKEKDIILGLGTGNLEEGAKMKLEPSKLGAYFTVGGYGEDGHTREEMLQAAVKRAEKKFKTTFAPDHVFVIGDTHRDIVAAKNCGFHNAAITSGFGDAQRLQRAAAELEMPDFKDISMFCVWLGVKTDPKGVKRGSYIMPASAIEHVFFSRTGIDEDRLKMLRIKKYEDLESGTIM</sequence>
<dbReference type="InterPro" id="IPR036412">
    <property type="entry name" value="HAD-like_sf"/>
</dbReference>
<dbReference type="InterPro" id="IPR041492">
    <property type="entry name" value="HAD_2"/>
</dbReference>
<organism evidence="5 6">
    <name type="scientific">Candidatus Avelusimicrobium gallicola</name>
    <dbReference type="NCBI Taxonomy" id="2562704"/>
    <lineage>
        <taxon>Bacteria</taxon>
        <taxon>Pseudomonadati</taxon>
        <taxon>Elusimicrobiota</taxon>
        <taxon>Elusimicrobia</taxon>
        <taxon>Elusimicrobiales</taxon>
        <taxon>Elusimicrobiaceae</taxon>
        <taxon>Candidatus Avelusimicrobium</taxon>
    </lineage>
</organism>
<evidence type="ECO:0000313" key="5">
    <source>
        <dbReference type="EMBL" id="MBE6421831.1"/>
    </source>
</evidence>
<proteinExistence type="inferred from homology"/>
<dbReference type="GO" id="GO:0008967">
    <property type="term" value="F:phosphoglycolate phosphatase activity"/>
    <property type="evidence" value="ECO:0007669"/>
    <property type="project" value="UniProtKB-EC"/>
</dbReference>
<dbReference type="InterPro" id="IPR023214">
    <property type="entry name" value="HAD_sf"/>
</dbReference>
<dbReference type="Gene3D" id="1.10.150.240">
    <property type="entry name" value="Putative phosphatase, domain 2"/>
    <property type="match status" value="1"/>
</dbReference>
<keyword evidence="5" id="KW-0378">Hydrolase</keyword>
<reference evidence="5" key="1">
    <citation type="submission" date="2019-04" db="EMBL/GenBank/DDBJ databases">
        <title>Evolution of Biomass-Degrading Anaerobic Consortia Revealed by Metagenomics.</title>
        <authorList>
            <person name="Peng X."/>
        </authorList>
    </citation>
    <scope>NUCLEOTIDE SEQUENCE</scope>
    <source>
        <strain evidence="5">SIG66</strain>
    </source>
</reference>
<dbReference type="Gene3D" id="3.40.50.1000">
    <property type="entry name" value="HAD superfamily/HAD-like"/>
    <property type="match status" value="1"/>
</dbReference>
<dbReference type="PROSITE" id="PS01228">
    <property type="entry name" value="COF_1"/>
    <property type="match status" value="1"/>
</dbReference>
<dbReference type="PANTHER" id="PTHR43434">
    <property type="entry name" value="PHOSPHOGLYCOLATE PHOSPHATASE"/>
    <property type="match status" value="1"/>
</dbReference>
<accession>A0A928DQX7</accession>
<comment type="catalytic activity">
    <reaction evidence="1">
        <text>2-phosphoglycolate + H2O = glycolate + phosphate</text>
        <dbReference type="Rhea" id="RHEA:14369"/>
        <dbReference type="ChEBI" id="CHEBI:15377"/>
        <dbReference type="ChEBI" id="CHEBI:29805"/>
        <dbReference type="ChEBI" id="CHEBI:43474"/>
        <dbReference type="ChEBI" id="CHEBI:58033"/>
        <dbReference type="EC" id="3.1.3.18"/>
    </reaction>
</comment>
<gene>
    <name evidence="5" type="ORF">E7027_06905</name>
</gene>
<dbReference type="GO" id="GO:0006281">
    <property type="term" value="P:DNA repair"/>
    <property type="evidence" value="ECO:0007669"/>
    <property type="project" value="TreeGrafter"/>
</dbReference>
<dbReference type="PANTHER" id="PTHR43434:SF1">
    <property type="entry name" value="PHOSPHOGLYCOLATE PHOSPHATASE"/>
    <property type="match status" value="1"/>
</dbReference>
<evidence type="ECO:0000256" key="4">
    <source>
        <dbReference type="ARBA" id="ARBA00013078"/>
    </source>
</evidence>
<evidence type="ECO:0000256" key="3">
    <source>
        <dbReference type="ARBA" id="ARBA00006171"/>
    </source>
</evidence>
<dbReference type="EMBL" id="SUVG01000008">
    <property type="protein sequence ID" value="MBE6421831.1"/>
    <property type="molecule type" value="Genomic_DNA"/>
</dbReference>
<dbReference type="SFLD" id="SFLDG01129">
    <property type="entry name" value="C1.5:_HAD__Beta-PGM__Phosphata"/>
    <property type="match status" value="1"/>
</dbReference>
<dbReference type="AlphaFoldDB" id="A0A928DQX7"/>
<dbReference type="GO" id="GO:0005829">
    <property type="term" value="C:cytosol"/>
    <property type="evidence" value="ECO:0007669"/>
    <property type="project" value="TreeGrafter"/>
</dbReference>
<comment type="pathway">
    <text evidence="2">Organic acid metabolism; glycolate biosynthesis; glycolate from 2-phosphoglycolate: step 1/1.</text>
</comment>
<dbReference type="SFLD" id="SFLDS00003">
    <property type="entry name" value="Haloacid_Dehalogenase"/>
    <property type="match status" value="1"/>
</dbReference>
<dbReference type="EC" id="3.1.3.18" evidence="4"/>
<name>A0A928DQX7_9BACT</name>
<comment type="caution">
    <text evidence="5">The sequence shown here is derived from an EMBL/GenBank/DDBJ whole genome shotgun (WGS) entry which is preliminary data.</text>
</comment>
<dbReference type="Pfam" id="PF13419">
    <property type="entry name" value="HAD_2"/>
    <property type="match status" value="1"/>
</dbReference>
<evidence type="ECO:0000256" key="1">
    <source>
        <dbReference type="ARBA" id="ARBA00000830"/>
    </source>
</evidence>
<protein>
    <recommendedName>
        <fullName evidence="4">phosphoglycolate phosphatase</fullName>
        <ecNumber evidence="4">3.1.3.18</ecNumber>
    </recommendedName>
</protein>
<dbReference type="InterPro" id="IPR023198">
    <property type="entry name" value="PGP-like_dom2"/>
</dbReference>
<dbReference type="Proteomes" id="UP000725649">
    <property type="component" value="Unassembled WGS sequence"/>
</dbReference>
<dbReference type="InterPro" id="IPR050155">
    <property type="entry name" value="HAD-like_hydrolase_sf"/>
</dbReference>
<evidence type="ECO:0000313" key="6">
    <source>
        <dbReference type="Proteomes" id="UP000725649"/>
    </source>
</evidence>
<comment type="similarity">
    <text evidence="3">Belongs to the HAD-like hydrolase superfamily. CbbY/CbbZ/Gph/YieH family.</text>
</comment>